<evidence type="ECO:0000313" key="1">
    <source>
        <dbReference type="EMBL" id="CZR68812.1"/>
    </source>
</evidence>
<dbReference type="OrthoDB" id="3554680at2759"/>
<proteinExistence type="predicted"/>
<evidence type="ECO:0000313" key="2">
    <source>
        <dbReference type="Proteomes" id="UP000184330"/>
    </source>
</evidence>
<organism evidence="1 2">
    <name type="scientific">Phialocephala subalpina</name>
    <dbReference type="NCBI Taxonomy" id="576137"/>
    <lineage>
        <taxon>Eukaryota</taxon>
        <taxon>Fungi</taxon>
        <taxon>Dikarya</taxon>
        <taxon>Ascomycota</taxon>
        <taxon>Pezizomycotina</taxon>
        <taxon>Leotiomycetes</taxon>
        <taxon>Helotiales</taxon>
        <taxon>Mollisiaceae</taxon>
        <taxon>Phialocephala</taxon>
        <taxon>Phialocephala fortinii species complex</taxon>
    </lineage>
</organism>
<dbReference type="EMBL" id="FJOG01000060">
    <property type="protein sequence ID" value="CZR68812.1"/>
    <property type="molecule type" value="Genomic_DNA"/>
</dbReference>
<dbReference type="AlphaFoldDB" id="A0A1L7XUV4"/>
<reference evidence="1 2" key="1">
    <citation type="submission" date="2016-03" db="EMBL/GenBank/DDBJ databases">
        <authorList>
            <person name="Ploux O."/>
        </authorList>
    </citation>
    <scope>NUCLEOTIDE SEQUENCE [LARGE SCALE GENOMIC DNA]</scope>
    <source>
        <strain evidence="1 2">UAMH 11012</strain>
    </source>
</reference>
<name>A0A1L7XUV4_9HELO</name>
<keyword evidence="2" id="KW-1185">Reference proteome</keyword>
<accession>A0A1L7XUV4</accession>
<dbReference type="Proteomes" id="UP000184330">
    <property type="component" value="Unassembled WGS sequence"/>
</dbReference>
<gene>
    <name evidence="1" type="ORF">PAC_18712</name>
</gene>
<sequence length="512" mass="56868">MAASPETQAYVCIASESLFGSAGDIACAMSCARRDIEELVDSSYTAVFTTSPGPLWQCQQSPGSSLLALQDCKLWFLFTDGKNEHSEDDNFTSRAQLLAIEKYPCVLVLFGSCAAGPPPSTMHQIYIFQAKGCFESLAKDATTIDSHPPEEDWTMSNWYQLRRIRYAQLDKIKLPAPDPMSHMDQLTVFPTGSVVTVREYLAKMAAVDIGEKLDSERFKEIVAAAATARSTPLLDSSLGLSGPRKQNEHHIERVDIDDNAYHAIQMIFFNEDLKSRGIDVPAERLDAYRDDLRVANNTNRAWLHHRLAHITGQKNKAKLAGRKSFHLPVPDLEETFVPGFVRSSPTQRQHGEYRGTCQLCHAKDSLLAALLHAIDIDIDDQEKLKSLCLSDIFNPLLVCDACAFHFPIPNNLLLDEVVVAVLPLVSIMDNVGAWTDALGAALGWSFAMDDPLPAFAAWFRDQRSTFGEAEETECAGQGGTFEGALRWVRKNIEKWISITQDRRASKTQISDV</sequence>
<protein>
    <submittedName>
        <fullName evidence="1">Uncharacterized protein</fullName>
    </submittedName>
</protein>